<dbReference type="Proteomes" id="UP001159427">
    <property type="component" value="Unassembled WGS sequence"/>
</dbReference>
<evidence type="ECO:0000259" key="3">
    <source>
        <dbReference type="PROSITE" id="PS50022"/>
    </source>
</evidence>
<dbReference type="InterPro" id="IPR000421">
    <property type="entry name" value="FA58C"/>
</dbReference>
<gene>
    <name evidence="5" type="ORF">PEVE_00021381</name>
</gene>
<dbReference type="SUPFAM" id="SSF82671">
    <property type="entry name" value="SEA domain"/>
    <property type="match status" value="1"/>
</dbReference>
<dbReference type="SUPFAM" id="SSF49785">
    <property type="entry name" value="Galactose-binding domain-like"/>
    <property type="match status" value="1"/>
</dbReference>
<dbReference type="EMBL" id="CALNXI010002861">
    <property type="protein sequence ID" value="CAH3191164.1"/>
    <property type="molecule type" value="Genomic_DNA"/>
</dbReference>
<evidence type="ECO:0000256" key="1">
    <source>
        <dbReference type="SAM" id="Phobius"/>
    </source>
</evidence>
<dbReference type="PANTHER" id="PTHR24046">
    <property type="entry name" value="SIGNAL PEPTIDE, CUB AND EGF-LIKE DOMAIN-CONTAINING"/>
    <property type="match status" value="1"/>
</dbReference>
<evidence type="ECO:0000313" key="6">
    <source>
        <dbReference type="Proteomes" id="UP001159427"/>
    </source>
</evidence>
<dbReference type="SMART" id="SM00231">
    <property type="entry name" value="FA58C"/>
    <property type="match status" value="1"/>
</dbReference>
<dbReference type="InterPro" id="IPR009030">
    <property type="entry name" value="Growth_fac_rcpt_cys_sf"/>
</dbReference>
<dbReference type="InterPro" id="IPR008979">
    <property type="entry name" value="Galactose-bd-like_sf"/>
</dbReference>
<keyword evidence="1" id="KW-1133">Transmembrane helix</keyword>
<dbReference type="PROSITE" id="PS01286">
    <property type="entry name" value="FA58C_2"/>
    <property type="match status" value="1"/>
</dbReference>
<dbReference type="Pfam" id="PF00754">
    <property type="entry name" value="F5_F8_type_C"/>
    <property type="match status" value="1"/>
</dbReference>
<dbReference type="CDD" id="cd00057">
    <property type="entry name" value="FA58C"/>
    <property type="match status" value="1"/>
</dbReference>
<dbReference type="SMART" id="SM01411">
    <property type="entry name" value="Ephrin_rec_like"/>
    <property type="match status" value="11"/>
</dbReference>
<dbReference type="InterPro" id="IPR001368">
    <property type="entry name" value="TNFR/NGFR_Cys_rich_reg"/>
</dbReference>
<comment type="caution">
    <text evidence="5">The sequence shown here is derived from an EMBL/GenBank/DDBJ whole genome shotgun (WGS) entry which is preliminary data.</text>
</comment>
<keyword evidence="1" id="KW-0812">Transmembrane</keyword>
<dbReference type="Pfam" id="PF07699">
    <property type="entry name" value="Ephrin_rec_like"/>
    <property type="match status" value="9"/>
</dbReference>
<feature type="domain" description="F5/8 type C" evidence="3">
    <location>
        <begin position="1067"/>
        <end position="1216"/>
    </location>
</feature>
<dbReference type="InterPro" id="IPR052071">
    <property type="entry name" value="SCUB_EGF-like_domain"/>
</dbReference>
<feature type="domain" description="SEA" evidence="4">
    <location>
        <begin position="960"/>
        <end position="1067"/>
    </location>
</feature>
<dbReference type="PANTHER" id="PTHR24046:SF5">
    <property type="entry name" value="EGF-LIKE DOMAIN-CONTAINING PROTEIN"/>
    <property type="match status" value="1"/>
</dbReference>
<dbReference type="PROSITE" id="PS50024">
    <property type="entry name" value="SEA"/>
    <property type="match status" value="1"/>
</dbReference>
<dbReference type="InterPro" id="IPR011641">
    <property type="entry name" value="Tyr-kin_ephrin_A/B_rcpt-like"/>
</dbReference>
<sequence length="1318" mass="145032">MNSVAMKIIIIGLFCLDLWPSMFTSASAPLTTFDLCGVSEITTENVSLSLNFTTERAQKTGGECARVIILKSKRVKLTVEELNVVSGAVFEIREGPGITDGEKLGPKDASQSPSFYVTSGNAMFIRFKDVSQGTNGPSIFRGKISSVPFQDTCRCRGVRNGTLECYETTQERKCELKCNPSFMELTIKKEVLTCDFKNGTWDINIHSGPLECQKVQKPFQIKATVNFNYANLTCQQVDLKKVESVIRAVLGNNSDVRSKGVCFNQSAANNPDCKQAVQVNCTISGSQAEITITILDYIVKPPTLEEANSKLQELHTAYNNLKLKDVLDIEALVMKKGNESFTISKESIVNTATPWCNGENDYIKVPGNATYSVCSACPRHHLYNVTTRTCQKCPSGSTAVKGARSCTQKNGTSPATPLRKSCDNKCMKGKRLDKKYGMCEWCPRNNYQNSSTKINPECIPCPGDKQTIFPGAQEVSDCLDPCLPGTFMNASSGSCMDCPIGTYMDTDKHASTRCKTCEMGKTTRSVGSKAVSDCYHCLPGEFYNSTAMMCTSCPMGKYQDEVNKDSCKDCTSGTTTLEMSSKTISDCVKVCGLGKFLNDSNCFDCPKDTYQDVKEHNATECEPCGPNKITNATGQSDVSSCFVICEEGWFLDKSVSQCKKCPVGQYQDQSGQDHCKQCPDGKSTASEGQKNVSSCTVVFCGKGQYLNDSNCFDCPKNTYQDVKEHNATECKPCGPNKITNATGQSDVSSCFASCEEGWFLDKSVSQCKKCPQGQYQDQLGQDHCKQCPDGKSTTREGQKNVSSCTVVFCGKGQYLNDSNCFDCPKNTYQDVKEHNATECKPCGPVVFCGKGQYLNDSNCFDCPKNTYQDVKEHNATECKPCGPNKITNATGQSDVSSCFASCEEGWFLDKGASQCKKCPQGQYQDQLGQDHCKQCPDGKSTTREGAEDSRECITSDGQGSAEVVKMSVKFTSLFWSEELTDTESAKYYETKTQIEDAIKFELHKDPSFEGVEVTALTKGSVVAEFELYFNDKVDYVPGKALQVAAQSGKVGNLSVNSDSLIILQQDCSQPLGMESGKIKNEQITASTSSKHYEPFEGRLNLKGGRGWNPEYNRSTEYLQIDFKRVINITAVATQGKSNVKGMLNVYVKKYKLSLSDNGKNWKEYTENNRTKVFNGNYDSDTVVRNTLAYTVTSRFIRFLPQSWNKDIFMRVEVYGCLLNALLPTETSTSAASTPDIAAITSKHDKWPWGAYLGIVFAVLLVVGIVIAVICWKKKSKEKRNAAETDHALIGMGKHGDGEYRIIEKNAAEPDDDNDENVV</sequence>
<dbReference type="Gene3D" id="2.10.50.10">
    <property type="entry name" value="Tumor Necrosis Factor Receptor, subunit A, domain 2"/>
    <property type="match status" value="9"/>
</dbReference>
<feature type="transmembrane region" description="Helical" evidence="1">
    <location>
        <begin position="1248"/>
        <end position="1271"/>
    </location>
</feature>
<keyword evidence="6" id="KW-1185">Reference proteome</keyword>
<dbReference type="InterPro" id="IPR000082">
    <property type="entry name" value="SEA_dom"/>
</dbReference>
<dbReference type="Gene3D" id="2.60.120.260">
    <property type="entry name" value="Galactose-binding domain-like"/>
    <property type="match status" value="1"/>
</dbReference>
<dbReference type="Pfam" id="PF01390">
    <property type="entry name" value="SEA"/>
    <property type="match status" value="1"/>
</dbReference>
<dbReference type="SMART" id="SM00208">
    <property type="entry name" value="TNFR"/>
    <property type="match status" value="4"/>
</dbReference>
<organism evidence="5 6">
    <name type="scientific">Porites evermanni</name>
    <dbReference type="NCBI Taxonomy" id="104178"/>
    <lineage>
        <taxon>Eukaryota</taxon>
        <taxon>Metazoa</taxon>
        <taxon>Cnidaria</taxon>
        <taxon>Anthozoa</taxon>
        <taxon>Hexacorallia</taxon>
        <taxon>Scleractinia</taxon>
        <taxon>Fungiina</taxon>
        <taxon>Poritidae</taxon>
        <taxon>Porites</taxon>
    </lineage>
</organism>
<evidence type="ECO:0000256" key="2">
    <source>
        <dbReference type="SAM" id="SignalP"/>
    </source>
</evidence>
<evidence type="ECO:0000259" key="4">
    <source>
        <dbReference type="PROSITE" id="PS50024"/>
    </source>
</evidence>
<dbReference type="PROSITE" id="PS01285">
    <property type="entry name" value="FA58C_1"/>
    <property type="match status" value="1"/>
</dbReference>
<dbReference type="InterPro" id="IPR036364">
    <property type="entry name" value="SEA_dom_sf"/>
</dbReference>
<feature type="signal peptide" evidence="2">
    <location>
        <begin position="1"/>
        <end position="26"/>
    </location>
</feature>
<reference evidence="5 6" key="1">
    <citation type="submission" date="2022-05" db="EMBL/GenBank/DDBJ databases">
        <authorList>
            <consortium name="Genoscope - CEA"/>
            <person name="William W."/>
        </authorList>
    </citation>
    <scope>NUCLEOTIDE SEQUENCE [LARGE SCALE GENOMIC DNA]</scope>
</reference>
<feature type="chain" id="PRO_5045666938" evidence="2">
    <location>
        <begin position="27"/>
        <end position="1318"/>
    </location>
</feature>
<dbReference type="SUPFAM" id="SSF57184">
    <property type="entry name" value="Growth factor receptor domain"/>
    <property type="match status" value="5"/>
</dbReference>
<accession>A0ABN8SHN0</accession>
<evidence type="ECO:0000313" key="5">
    <source>
        <dbReference type="EMBL" id="CAH3191164.1"/>
    </source>
</evidence>
<keyword evidence="2" id="KW-0732">Signal</keyword>
<proteinExistence type="predicted"/>
<name>A0ABN8SHN0_9CNID</name>
<keyword evidence="1" id="KW-0472">Membrane</keyword>
<protein>
    <submittedName>
        <fullName evidence="5">Uncharacterized protein</fullName>
    </submittedName>
</protein>
<dbReference type="PROSITE" id="PS50022">
    <property type="entry name" value="FA58C_3"/>
    <property type="match status" value="1"/>
</dbReference>